<proteinExistence type="predicted"/>
<comment type="caution">
    <text evidence="1">The sequence shown here is derived from an EMBL/GenBank/DDBJ whole genome shotgun (WGS) entry which is preliminary data.</text>
</comment>
<dbReference type="EMBL" id="JBFOLJ010000008">
    <property type="protein sequence ID" value="KAL2514860.1"/>
    <property type="molecule type" value="Genomic_DNA"/>
</dbReference>
<sequence length="108" mass="12549">MASKALVKALNLKTEKYPPCYQVALVKRKREIQIMEKASDVIEEDDKYEELKVTLMASTESELKDEKLNNASFLKEYHVRSVRDENKMSKVRAKLTSNNTTMEDNDVY</sequence>
<dbReference type="AlphaFoldDB" id="A0ABD1TQ41"/>
<name>A0ABD1TQ41_9LAMI</name>
<organism evidence="1 2">
    <name type="scientific">Forsythia ovata</name>
    <dbReference type="NCBI Taxonomy" id="205694"/>
    <lineage>
        <taxon>Eukaryota</taxon>
        <taxon>Viridiplantae</taxon>
        <taxon>Streptophyta</taxon>
        <taxon>Embryophyta</taxon>
        <taxon>Tracheophyta</taxon>
        <taxon>Spermatophyta</taxon>
        <taxon>Magnoliopsida</taxon>
        <taxon>eudicotyledons</taxon>
        <taxon>Gunneridae</taxon>
        <taxon>Pentapetalae</taxon>
        <taxon>asterids</taxon>
        <taxon>lamiids</taxon>
        <taxon>Lamiales</taxon>
        <taxon>Oleaceae</taxon>
        <taxon>Forsythieae</taxon>
        <taxon>Forsythia</taxon>
    </lineage>
</organism>
<evidence type="ECO:0000313" key="1">
    <source>
        <dbReference type="EMBL" id="KAL2514860.1"/>
    </source>
</evidence>
<gene>
    <name evidence="1" type="ORF">Fot_28831</name>
</gene>
<evidence type="ECO:0000313" key="2">
    <source>
        <dbReference type="Proteomes" id="UP001604277"/>
    </source>
</evidence>
<protein>
    <submittedName>
        <fullName evidence="1">Uncharacterized protein</fullName>
    </submittedName>
</protein>
<keyword evidence="2" id="KW-1185">Reference proteome</keyword>
<accession>A0ABD1TQ41</accession>
<reference evidence="2" key="1">
    <citation type="submission" date="2024-07" db="EMBL/GenBank/DDBJ databases">
        <title>Two chromosome-level genome assemblies of Korean endemic species Abeliophyllum distichum and Forsythia ovata (Oleaceae).</title>
        <authorList>
            <person name="Jang H."/>
        </authorList>
    </citation>
    <scope>NUCLEOTIDE SEQUENCE [LARGE SCALE GENOMIC DNA]</scope>
</reference>
<dbReference type="Proteomes" id="UP001604277">
    <property type="component" value="Unassembled WGS sequence"/>
</dbReference>